<evidence type="ECO:0000313" key="3">
    <source>
        <dbReference type="Ensembl" id="ENSEEEP00000049781.2"/>
    </source>
</evidence>
<keyword evidence="4" id="KW-1185">Reference proteome</keyword>
<sequence>MCSVERLDVLRKQNKELLKKLKNQSEKFQSLTTAYPCKGEQKHSSSGSVFETRDEPQRGARRLSVSDAVVTFGASHPNPARDALQCLASEVCKASTPTGHVSRPSEDTTHSHLLQDRGKRPPHGQSVDMEQKPSVSTGVSLDRDWGVTSLSPGQQLETEHERQLIQPLLGYDWIAGLLDAESSLTERSEQFFSELRSFRQVNKDECVHSTSSGLPVVPVTLSSPVESEHAHASDSHQCTFCYQINSRLFAVPLGSQAACPICKMPKAKHPHDEQEPAFVRVSIPRSTLLPAYRYKARRRSFDPSDSLGLSSHCLSGWSNSTLKLSSQMSSLDLRSSVEVGLTKLIATSALCNNRPALSVSRVSGSQCSDQLLDMSRLARFRIAQLGPASASLQDRSYPVF</sequence>
<evidence type="ECO:0000313" key="4">
    <source>
        <dbReference type="Proteomes" id="UP000314983"/>
    </source>
</evidence>
<dbReference type="OMA" id="HPHTENE"/>
<accession>A0A4W4HEH6</accession>
<dbReference type="PANTHER" id="PTHR34831">
    <property type="entry name" value="MIGRATION AND INVASION-INHIBITORY PROTEIN"/>
    <property type="match status" value="1"/>
</dbReference>
<dbReference type="Proteomes" id="UP000314983">
    <property type="component" value="Chromosome 20"/>
</dbReference>
<dbReference type="GeneTree" id="ENSGT00390000003768"/>
<feature type="compositionally biased region" description="Basic and acidic residues" evidence="2">
    <location>
        <begin position="103"/>
        <end position="119"/>
    </location>
</feature>
<feature type="region of interest" description="Disordered" evidence="2">
    <location>
        <begin position="37"/>
        <end position="62"/>
    </location>
</feature>
<reference evidence="4" key="2">
    <citation type="journal article" date="2017" name="Sci. Adv.">
        <title>A tail of two voltages: Proteomic comparison of the three electric organs of the electric eel.</title>
        <authorList>
            <person name="Traeger L.L."/>
            <person name="Sabat G."/>
            <person name="Barrett-Wilt G.A."/>
            <person name="Wells G.B."/>
            <person name="Sussman M.R."/>
        </authorList>
    </citation>
    <scope>NUCLEOTIDE SEQUENCE [LARGE SCALE GENOMIC DNA]</scope>
</reference>
<feature type="region of interest" description="Disordered" evidence="2">
    <location>
        <begin position="95"/>
        <end position="159"/>
    </location>
</feature>
<dbReference type="InterPro" id="IPR031466">
    <property type="entry name" value="MIIP"/>
</dbReference>
<dbReference type="AlphaFoldDB" id="A0A4W4HEH6"/>
<dbReference type="GO" id="GO:0030336">
    <property type="term" value="P:negative regulation of cell migration"/>
    <property type="evidence" value="ECO:0007669"/>
    <property type="project" value="InterPro"/>
</dbReference>
<evidence type="ECO:0000256" key="1">
    <source>
        <dbReference type="SAM" id="Coils"/>
    </source>
</evidence>
<keyword evidence="1" id="KW-0175">Coiled coil</keyword>
<name>A0A4W4HEH6_ELEEL</name>
<dbReference type="Pfam" id="PF15734">
    <property type="entry name" value="MIIP"/>
    <property type="match status" value="1"/>
</dbReference>
<dbReference type="PANTHER" id="PTHR34831:SF1">
    <property type="entry name" value="MIGRATION AND INVASION-INHIBITORY PROTEIN"/>
    <property type="match status" value="1"/>
</dbReference>
<proteinExistence type="predicted"/>
<organism evidence="3 4">
    <name type="scientific">Electrophorus electricus</name>
    <name type="common">Electric eel</name>
    <name type="synonym">Gymnotus electricus</name>
    <dbReference type="NCBI Taxonomy" id="8005"/>
    <lineage>
        <taxon>Eukaryota</taxon>
        <taxon>Metazoa</taxon>
        <taxon>Chordata</taxon>
        <taxon>Craniata</taxon>
        <taxon>Vertebrata</taxon>
        <taxon>Euteleostomi</taxon>
        <taxon>Actinopterygii</taxon>
        <taxon>Neopterygii</taxon>
        <taxon>Teleostei</taxon>
        <taxon>Ostariophysi</taxon>
        <taxon>Gymnotiformes</taxon>
        <taxon>Gymnotoidei</taxon>
        <taxon>Gymnotidae</taxon>
        <taxon>Electrophorus</taxon>
    </lineage>
</organism>
<reference evidence="4" key="1">
    <citation type="journal article" date="2014" name="Science">
        <title>Nonhuman genetics. Genomic basis for the convergent evolution of electric organs.</title>
        <authorList>
            <person name="Gallant J.R."/>
            <person name="Traeger L.L."/>
            <person name="Volkening J.D."/>
            <person name="Moffett H."/>
            <person name="Chen P.H."/>
            <person name="Novina C.D."/>
            <person name="Phillips G.N.Jr."/>
            <person name="Anand R."/>
            <person name="Wells G.B."/>
            <person name="Pinch M."/>
            <person name="Guth R."/>
            <person name="Unguez G.A."/>
            <person name="Albert J.S."/>
            <person name="Zakon H.H."/>
            <person name="Samanta M.P."/>
            <person name="Sussman M.R."/>
        </authorList>
    </citation>
    <scope>NUCLEOTIDE SEQUENCE [LARGE SCALE GENOMIC DNA]</scope>
</reference>
<reference evidence="3" key="3">
    <citation type="submission" date="2020-05" db="EMBL/GenBank/DDBJ databases">
        <title>Electrophorus electricus (electric eel) genome, fEleEle1, primary haplotype.</title>
        <authorList>
            <person name="Myers G."/>
            <person name="Meyer A."/>
            <person name="Fedrigo O."/>
            <person name="Formenti G."/>
            <person name="Rhie A."/>
            <person name="Tracey A."/>
            <person name="Sims Y."/>
            <person name="Jarvis E.D."/>
        </authorList>
    </citation>
    <scope>NUCLEOTIDE SEQUENCE [LARGE SCALE GENOMIC DNA]</scope>
</reference>
<protein>
    <recommendedName>
        <fullName evidence="5">Migration and invasion inhibitory protein</fullName>
    </recommendedName>
</protein>
<evidence type="ECO:0000256" key="2">
    <source>
        <dbReference type="SAM" id="MobiDB-lite"/>
    </source>
</evidence>
<gene>
    <name evidence="3" type="primary">MIIP</name>
</gene>
<dbReference type="STRING" id="8005.ENSEEEP00000049781"/>
<dbReference type="Ensembl" id="ENSEEET00000050326.2">
    <property type="protein sequence ID" value="ENSEEEP00000049781.2"/>
    <property type="gene ID" value="ENSEEEG00000023401.2"/>
</dbReference>
<evidence type="ECO:0008006" key="5">
    <source>
        <dbReference type="Google" id="ProtNLM"/>
    </source>
</evidence>
<dbReference type="GO" id="GO:0010972">
    <property type="term" value="P:negative regulation of G2/M transition of mitotic cell cycle"/>
    <property type="evidence" value="ECO:0007669"/>
    <property type="project" value="InterPro"/>
</dbReference>
<reference evidence="3" key="4">
    <citation type="submission" date="2025-08" db="UniProtKB">
        <authorList>
            <consortium name="Ensembl"/>
        </authorList>
    </citation>
    <scope>IDENTIFICATION</scope>
</reference>
<feature type="coiled-coil region" evidence="1">
    <location>
        <begin position="4"/>
        <end position="34"/>
    </location>
</feature>
<reference evidence="3" key="5">
    <citation type="submission" date="2025-09" db="UniProtKB">
        <authorList>
            <consortium name="Ensembl"/>
        </authorList>
    </citation>
    <scope>IDENTIFICATION</scope>
</reference>